<dbReference type="PANTHER" id="PTHR47577:SF2">
    <property type="entry name" value="THAP DOMAIN CONTAINING 9"/>
    <property type="match status" value="1"/>
</dbReference>
<dbReference type="PANTHER" id="PTHR47577">
    <property type="entry name" value="THAP DOMAIN-CONTAINING PROTEIN 6"/>
    <property type="match status" value="1"/>
</dbReference>
<comment type="caution">
    <text evidence="1">The sequence shown here is derived from an EMBL/GenBank/DDBJ whole genome shotgun (WGS) entry which is preliminary data.</text>
</comment>
<evidence type="ECO:0000313" key="1">
    <source>
        <dbReference type="EMBL" id="CAB3983915.1"/>
    </source>
</evidence>
<protein>
    <submittedName>
        <fullName evidence="1">Uncharacterized protein</fullName>
    </submittedName>
</protein>
<dbReference type="EMBL" id="CACRXK020000674">
    <property type="protein sequence ID" value="CAB3983915.1"/>
    <property type="molecule type" value="Genomic_DNA"/>
</dbReference>
<evidence type="ECO:0000313" key="2">
    <source>
        <dbReference type="Proteomes" id="UP001152795"/>
    </source>
</evidence>
<proteinExistence type="predicted"/>
<name>A0A7D9HJD6_PARCT</name>
<gene>
    <name evidence="1" type="ORF">PACLA_8A049768</name>
</gene>
<keyword evidence="2" id="KW-1185">Reference proteome</keyword>
<accession>A0A7D9HJD6</accession>
<sequence>MIDRLFDMLNSQNPLGKGCKKPLRPSSKDTWEEILRSTASYLLGLKTNTDVKQPLSKHPRKTFVIGFVASIKSTIEMANEMFTSTINPFKKHKAPLNNLVEADANTTGKVHSAPQGNTPEEIMMLEHLNTTTTSEFLANVLFYIGGFIVSKLVQELECPFCKSCLLSCFSTPTPDHDYCAMGYNEVSTTSVFTLFINKSGLRIPSQSVYQVVEFSEKVFKAYVCKEGRTITREKKLKQRMIMEVCQHFVMDSKQLFDDHQEGANENVFEDDHRTLLIKLTADKYFTLRLFTYSKRYNETVVTEGKPSNRHKLTKLILFRNVPVKS</sequence>
<dbReference type="OrthoDB" id="7312725at2759"/>
<organism evidence="1 2">
    <name type="scientific">Paramuricea clavata</name>
    <name type="common">Red gorgonian</name>
    <name type="synonym">Violescent sea-whip</name>
    <dbReference type="NCBI Taxonomy" id="317549"/>
    <lineage>
        <taxon>Eukaryota</taxon>
        <taxon>Metazoa</taxon>
        <taxon>Cnidaria</taxon>
        <taxon>Anthozoa</taxon>
        <taxon>Octocorallia</taxon>
        <taxon>Malacalcyonacea</taxon>
        <taxon>Plexauridae</taxon>
        <taxon>Paramuricea</taxon>
    </lineage>
</organism>
<dbReference type="AlphaFoldDB" id="A0A7D9HJD6"/>
<dbReference type="Proteomes" id="UP001152795">
    <property type="component" value="Unassembled WGS sequence"/>
</dbReference>
<reference evidence="1" key="1">
    <citation type="submission" date="2020-04" db="EMBL/GenBank/DDBJ databases">
        <authorList>
            <person name="Alioto T."/>
            <person name="Alioto T."/>
            <person name="Gomez Garrido J."/>
        </authorList>
    </citation>
    <scope>NUCLEOTIDE SEQUENCE</scope>
    <source>
        <strain evidence="1">A484AB</strain>
    </source>
</reference>